<comment type="caution">
    <text evidence="1">The sequence shown here is derived from an EMBL/GenBank/DDBJ whole genome shotgun (WGS) entry which is preliminary data.</text>
</comment>
<dbReference type="RefSeq" id="WP_168152842.1">
    <property type="nucleotide sequence ID" value="NZ_JAAWVT010000008.1"/>
</dbReference>
<evidence type="ECO:0000313" key="2">
    <source>
        <dbReference type="Proteomes" id="UP000746595"/>
    </source>
</evidence>
<dbReference type="PANTHER" id="PTHR42905">
    <property type="entry name" value="PHOSPHOENOLPYRUVATE CARBOXYLASE"/>
    <property type="match status" value="1"/>
</dbReference>
<dbReference type="Proteomes" id="UP000746595">
    <property type="component" value="Unassembled WGS sequence"/>
</dbReference>
<name>A0ABX1G701_9MICC</name>
<dbReference type="InterPro" id="IPR040442">
    <property type="entry name" value="Pyrv_kinase-like_dom_sf"/>
</dbReference>
<gene>
    <name evidence="1" type="ORF">HED64_15200</name>
</gene>
<dbReference type="EMBL" id="JAAWVT010000008">
    <property type="protein sequence ID" value="NKG22045.1"/>
    <property type="molecule type" value="Genomic_DNA"/>
</dbReference>
<sequence>MTTFHELHHADTPLLLPNAWDVGSALAFAHAGFPAVGTTSFGFAASAGYPDGYRSSKQATAALVTQLVQLPIHVTVDIEDGYSDDPVEVAEFVATLADLGVAGINLEDSRSGHLVDPAAVASKIAAIKHRSPDVFVNARVDNFWFAEDSSVDAVLRRAHTYADSGADGIFVPGITVQDIPSITAGIILPVNVLAHPTMTVAELGKLGVRRVSSGSLPYRAAVDAAVGITNALRGNKPLPAATPYWEMQSHLMTFRQG</sequence>
<dbReference type="Pfam" id="PF13714">
    <property type="entry name" value="PEP_mutase"/>
    <property type="match status" value="1"/>
</dbReference>
<dbReference type="CDD" id="cd00377">
    <property type="entry name" value="ICL_PEPM"/>
    <property type="match status" value="1"/>
</dbReference>
<organism evidence="1 2">
    <name type="scientific">Paeniglutamicibacter terrestris</name>
    <dbReference type="NCBI Taxonomy" id="2723403"/>
    <lineage>
        <taxon>Bacteria</taxon>
        <taxon>Bacillati</taxon>
        <taxon>Actinomycetota</taxon>
        <taxon>Actinomycetes</taxon>
        <taxon>Micrococcales</taxon>
        <taxon>Micrococcaceae</taxon>
        <taxon>Paeniglutamicibacter</taxon>
    </lineage>
</organism>
<dbReference type="GO" id="GO:0016829">
    <property type="term" value="F:lyase activity"/>
    <property type="evidence" value="ECO:0007669"/>
    <property type="project" value="UniProtKB-KW"/>
</dbReference>
<reference evidence="1 2" key="1">
    <citation type="submission" date="2020-04" db="EMBL/GenBank/DDBJ databases">
        <title>Paeniglutamicibacter sp. ANT13_2, a novel actinomycete isolated from sediment in Antarctica.</title>
        <authorList>
            <person name="Sakdapetsiri C."/>
            <person name="Pinyakong O."/>
        </authorList>
    </citation>
    <scope>NUCLEOTIDE SEQUENCE [LARGE SCALE GENOMIC DNA]</scope>
    <source>
        <strain evidence="1 2">ANT13_2</strain>
    </source>
</reference>
<protein>
    <submittedName>
        <fullName evidence="1">Isocitrate lyase/phosphoenolpyruvate mutase family protein</fullName>
    </submittedName>
</protein>
<dbReference type="PANTHER" id="PTHR42905:SF16">
    <property type="entry name" value="CARBOXYPHOSPHONOENOLPYRUVATE PHOSPHONOMUTASE-LIKE PROTEIN (AFU_ORTHOLOGUE AFUA_5G07230)"/>
    <property type="match status" value="1"/>
</dbReference>
<accession>A0ABX1G701</accession>
<keyword evidence="2" id="KW-1185">Reference proteome</keyword>
<keyword evidence="1" id="KW-0456">Lyase</keyword>
<dbReference type="InterPro" id="IPR015813">
    <property type="entry name" value="Pyrv/PenolPyrv_kinase-like_dom"/>
</dbReference>
<dbReference type="Gene3D" id="3.20.20.60">
    <property type="entry name" value="Phosphoenolpyruvate-binding domains"/>
    <property type="match status" value="1"/>
</dbReference>
<dbReference type="InterPro" id="IPR039556">
    <property type="entry name" value="ICL/PEPM"/>
</dbReference>
<proteinExistence type="predicted"/>
<dbReference type="SUPFAM" id="SSF51621">
    <property type="entry name" value="Phosphoenolpyruvate/pyruvate domain"/>
    <property type="match status" value="1"/>
</dbReference>
<evidence type="ECO:0000313" key="1">
    <source>
        <dbReference type="EMBL" id="NKG22045.1"/>
    </source>
</evidence>